<dbReference type="GO" id="GO:0004672">
    <property type="term" value="F:protein kinase activity"/>
    <property type="evidence" value="ECO:0007669"/>
    <property type="project" value="InterPro"/>
</dbReference>
<evidence type="ECO:0000259" key="1">
    <source>
        <dbReference type="PROSITE" id="PS50011"/>
    </source>
</evidence>
<dbReference type="Gene3D" id="1.10.510.10">
    <property type="entry name" value="Transferase(Phosphotransferase) domain 1"/>
    <property type="match status" value="1"/>
</dbReference>
<evidence type="ECO:0000313" key="2">
    <source>
        <dbReference type="EMBL" id="KAK7044110.1"/>
    </source>
</evidence>
<dbReference type="Proteomes" id="UP001383192">
    <property type="component" value="Unassembled WGS sequence"/>
</dbReference>
<accession>A0AAW0CZC9</accession>
<reference evidence="2 3" key="1">
    <citation type="submission" date="2024-01" db="EMBL/GenBank/DDBJ databases">
        <title>A draft genome for a cacao thread blight-causing isolate of Paramarasmius palmivorus.</title>
        <authorList>
            <person name="Baruah I.K."/>
            <person name="Bukari Y."/>
            <person name="Amoako-Attah I."/>
            <person name="Meinhardt L.W."/>
            <person name="Bailey B.A."/>
            <person name="Cohen S.P."/>
        </authorList>
    </citation>
    <scope>NUCLEOTIDE SEQUENCE [LARGE SCALE GENOMIC DNA]</scope>
    <source>
        <strain evidence="2 3">GH-12</strain>
    </source>
</reference>
<protein>
    <recommendedName>
        <fullName evidence="1">Protein kinase domain-containing protein</fullName>
    </recommendedName>
</protein>
<dbReference type="AlphaFoldDB" id="A0AAW0CZC9"/>
<dbReference type="PANTHER" id="PTHR38248">
    <property type="entry name" value="FUNK1 6"/>
    <property type="match status" value="1"/>
</dbReference>
<dbReference type="PANTHER" id="PTHR38248:SF2">
    <property type="entry name" value="FUNK1 11"/>
    <property type="match status" value="1"/>
</dbReference>
<evidence type="ECO:0000313" key="3">
    <source>
        <dbReference type="Proteomes" id="UP001383192"/>
    </source>
</evidence>
<name>A0AAW0CZC9_9AGAR</name>
<gene>
    <name evidence="2" type="ORF">VNI00_007827</name>
</gene>
<dbReference type="SUPFAM" id="SSF56112">
    <property type="entry name" value="Protein kinase-like (PK-like)"/>
    <property type="match status" value="1"/>
</dbReference>
<sequence length="625" mass="71204">MSNLEGAPRLAGVGRRIGNKFVGPIDPCSFLDLFLPQGPDEQPAFQNEEFYTVGHGDGVQGEADMYGPMIKVLEKYCPNLTLIHTSKDACKKPQPDLIEPGVCAYPKKAGIQRNDISRTELSMQFKWTKIDDAFNDQAVFEDSARRSQVTRLELATYVGAQLMSQFRTHAFSIYIDRDEARLIRWDREGVIVTRRFCYYKKPFLVEFLWRYNHASAETRGHDPSVVEVIDTVRAQEVRNALEMDAIDRVWQFEITDDHGNKHVFLGGKRVHSSAAYPLGQCTRGLVVLNSRGKRCYLKEVWRPLDHDAYQREGDIYAKLKAAGVSHIPDVVASGDAVGHWQTTQTHRFLLNVPVGCSGCRDVQLHIHQHYFIVFGQVGTPINKFKNNFELLHAITDVIQAHKEAYEKARILHRDISPGNMIVTDGGEGLLIDWELSRPLDGGKGKEFRRVGTWEFISADVLLRQSREANQCLADDLESFYHVLCWLTLTRGQHGLTAKEVEAQITRSYHFRNGATEHKATGGTYKMIDFVSLRYMQTQAKLPLGPLATLIYDLENVFRFRYIVYATPETFPEAEDLTTVTKNLGKLESSDWFLGKFRLALREKDLLVQQGRENGRNRRYPREASG</sequence>
<dbReference type="Pfam" id="PF17667">
    <property type="entry name" value="Pkinase_fungal"/>
    <property type="match status" value="1"/>
</dbReference>
<dbReference type="InterPro" id="IPR040976">
    <property type="entry name" value="Pkinase_fungal"/>
</dbReference>
<dbReference type="GO" id="GO:0005524">
    <property type="term" value="F:ATP binding"/>
    <property type="evidence" value="ECO:0007669"/>
    <property type="project" value="InterPro"/>
</dbReference>
<comment type="caution">
    <text evidence="2">The sequence shown here is derived from an EMBL/GenBank/DDBJ whole genome shotgun (WGS) entry which is preliminary data.</text>
</comment>
<keyword evidence="3" id="KW-1185">Reference proteome</keyword>
<dbReference type="EMBL" id="JAYKXP010000026">
    <property type="protein sequence ID" value="KAK7044110.1"/>
    <property type="molecule type" value="Genomic_DNA"/>
</dbReference>
<proteinExistence type="predicted"/>
<dbReference type="InterPro" id="IPR011009">
    <property type="entry name" value="Kinase-like_dom_sf"/>
</dbReference>
<dbReference type="InterPro" id="IPR000719">
    <property type="entry name" value="Prot_kinase_dom"/>
</dbReference>
<dbReference type="PROSITE" id="PS50011">
    <property type="entry name" value="PROTEIN_KINASE_DOM"/>
    <property type="match status" value="1"/>
</dbReference>
<feature type="domain" description="Protein kinase" evidence="1">
    <location>
        <begin position="272"/>
        <end position="625"/>
    </location>
</feature>
<organism evidence="2 3">
    <name type="scientific">Paramarasmius palmivorus</name>
    <dbReference type="NCBI Taxonomy" id="297713"/>
    <lineage>
        <taxon>Eukaryota</taxon>
        <taxon>Fungi</taxon>
        <taxon>Dikarya</taxon>
        <taxon>Basidiomycota</taxon>
        <taxon>Agaricomycotina</taxon>
        <taxon>Agaricomycetes</taxon>
        <taxon>Agaricomycetidae</taxon>
        <taxon>Agaricales</taxon>
        <taxon>Marasmiineae</taxon>
        <taxon>Marasmiaceae</taxon>
        <taxon>Paramarasmius</taxon>
    </lineage>
</organism>